<feature type="region of interest" description="Disordered" evidence="5">
    <location>
        <begin position="28"/>
        <end position="184"/>
    </location>
</feature>
<organism evidence="7 8">
    <name type="scientific">Phoenix dactylifera</name>
    <name type="common">Date palm</name>
    <dbReference type="NCBI Taxonomy" id="42345"/>
    <lineage>
        <taxon>Eukaryota</taxon>
        <taxon>Viridiplantae</taxon>
        <taxon>Streptophyta</taxon>
        <taxon>Embryophyta</taxon>
        <taxon>Tracheophyta</taxon>
        <taxon>Spermatophyta</taxon>
        <taxon>Magnoliopsida</taxon>
        <taxon>Liliopsida</taxon>
        <taxon>Arecaceae</taxon>
        <taxon>Coryphoideae</taxon>
        <taxon>Phoeniceae</taxon>
        <taxon>Phoenix</taxon>
    </lineage>
</organism>
<dbReference type="GO" id="GO:2000779">
    <property type="term" value="P:regulation of double-strand break repair"/>
    <property type="evidence" value="ECO:0007669"/>
    <property type="project" value="TreeGrafter"/>
</dbReference>
<feature type="compositionally biased region" description="Acidic residues" evidence="5">
    <location>
        <begin position="231"/>
        <end position="244"/>
    </location>
</feature>
<accession>A0A8B9AU61</accession>
<dbReference type="GO" id="GO:0003677">
    <property type="term" value="F:DNA binding"/>
    <property type="evidence" value="ECO:0007669"/>
    <property type="project" value="UniProtKB-KW"/>
</dbReference>
<keyword evidence="3" id="KW-0238">DNA-binding</keyword>
<keyword evidence="4" id="KW-0539">Nucleus</keyword>
<dbReference type="KEGG" id="pda:103715876"/>
<keyword evidence="2" id="KW-0156">Chromatin regulator</keyword>
<dbReference type="OrthoDB" id="1000688at2759"/>
<evidence type="ECO:0000256" key="3">
    <source>
        <dbReference type="ARBA" id="ARBA00023125"/>
    </source>
</evidence>
<protein>
    <submittedName>
        <fullName evidence="8">Golgin subfamily A member 6-like protein 2</fullName>
    </submittedName>
</protein>
<feature type="compositionally biased region" description="Low complexity" evidence="5">
    <location>
        <begin position="97"/>
        <end position="112"/>
    </location>
</feature>
<feature type="compositionally biased region" description="Acidic residues" evidence="5">
    <location>
        <begin position="258"/>
        <end position="318"/>
    </location>
</feature>
<feature type="compositionally biased region" description="Basic and acidic residues" evidence="5">
    <location>
        <begin position="132"/>
        <end position="143"/>
    </location>
</feature>
<evidence type="ECO:0000256" key="2">
    <source>
        <dbReference type="ARBA" id="ARBA00022853"/>
    </source>
</evidence>
<feature type="compositionally biased region" description="Basic and acidic residues" evidence="5">
    <location>
        <begin position="77"/>
        <end position="95"/>
    </location>
</feature>
<feature type="compositionally biased region" description="Acidic residues" evidence="5">
    <location>
        <begin position="327"/>
        <end position="369"/>
    </location>
</feature>
<dbReference type="GeneID" id="103715876"/>
<evidence type="ECO:0000256" key="1">
    <source>
        <dbReference type="ARBA" id="ARBA00004123"/>
    </source>
</evidence>
<reference evidence="8" key="2">
    <citation type="submission" date="2025-08" db="UniProtKB">
        <authorList>
            <consortium name="RefSeq"/>
        </authorList>
    </citation>
    <scope>IDENTIFICATION</scope>
    <source>
        <tissue evidence="8">Young leaves</tissue>
    </source>
</reference>
<feature type="region of interest" description="Disordered" evidence="5">
    <location>
        <begin position="231"/>
        <end position="369"/>
    </location>
</feature>
<dbReference type="RefSeq" id="XP_038986894.1">
    <property type="nucleotide sequence ID" value="XM_039130966.1"/>
</dbReference>
<evidence type="ECO:0000313" key="8">
    <source>
        <dbReference type="RefSeq" id="XP_038986894.1"/>
    </source>
</evidence>
<dbReference type="PANTHER" id="PTHR13468">
    <property type="entry name" value="DEK PROTEIN"/>
    <property type="match status" value="1"/>
</dbReference>
<reference evidence="7" key="1">
    <citation type="journal article" date="2019" name="Nat. Commun.">
        <title>Genome-wide association mapping of date palm fruit traits.</title>
        <authorList>
            <person name="Hazzouri K.M."/>
            <person name="Gros-Balthazard M."/>
            <person name="Flowers J.M."/>
            <person name="Copetti D."/>
            <person name="Lemansour A."/>
            <person name="Lebrun M."/>
            <person name="Masmoudi K."/>
            <person name="Ferrand S."/>
            <person name="Dhar M.I."/>
            <person name="Fresquez Z.A."/>
            <person name="Rosas U."/>
            <person name="Zhang J."/>
            <person name="Talag J."/>
            <person name="Lee S."/>
            <person name="Kudrna D."/>
            <person name="Powell R.F."/>
            <person name="Leitch I.J."/>
            <person name="Krueger R.R."/>
            <person name="Wing R.A."/>
            <person name="Amiri K.M.A."/>
            <person name="Purugganan M.D."/>
        </authorList>
    </citation>
    <scope>NUCLEOTIDE SEQUENCE [LARGE SCALE GENOMIC DNA]</scope>
    <source>
        <strain evidence="7">cv. Khalas</strain>
    </source>
</reference>
<name>A0A8B9AU61_PHODC</name>
<feature type="compositionally biased region" description="Basic and acidic residues" evidence="5">
    <location>
        <begin position="245"/>
        <end position="257"/>
    </location>
</feature>
<feature type="compositionally biased region" description="Polar residues" evidence="5">
    <location>
        <begin position="114"/>
        <end position="128"/>
    </location>
</feature>
<dbReference type="PANTHER" id="PTHR13468:SF1">
    <property type="entry name" value="PROTEIN DEK"/>
    <property type="match status" value="1"/>
</dbReference>
<evidence type="ECO:0000259" key="6">
    <source>
        <dbReference type="PROSITE" id="PS51998"/>
    </source>
</evidence>
<feature type="compositionally biased region" description="Basic and acidic residues" evidence="5">
    <location>
        <begin position="39"/>
        <end position="49"/>
    </location>
</feature>
<evidence type="ECO:0000313" key="7">
    <source>
        <dbReference type="Proteomes" id="UP000228380"/>
    </source>
</evidence>
<feature type="domain" description="DEK-C" evidence="6">
    <location>
        <begin position="178"/>
        <end position="233"/>
    </location>
</feature>
<evidence type="ECO:0000256" key="5">
    <source>
        <dbReference type="SAM" id="MobiDB-lite"/>
    </source>
</evidence>
<keyword evidence="7" id="KW-1185">Reference proteome</keyword>
<dbReference type="InterPro" id="IPR014876">
    <property type="entry name" value="DEK_C"/>
</dbReference>
<gene>
    <name evidence="8" type="primary">LOC103715876</name>
</gene>
<sequence>MKATTKKEEVSARLLEFLESPHVTRHVVLAENRGRKQKSIKESSQKAHGETLSNIENKKQKRSPSEEVKNFHPNKGSSKEPMRKGSKAKLKEKAVSVKKNSVKITKITSKKSAAVNNRDSGQSSTFNPQMKGKKDGQNDEKKATVVKKTVGKKAAKSASNVSTKGKGKVKVGRKPPPEPTEEEMRAVVMDFADEFEFQKISAGDIFRQLEAYFKMDLSHRWEEVRRIIDDVFTDDEEDNQDNDADASRGDDAERSGEDAGEEEVAEGSGEDAGEEEDVEGSGEDAGEEEDAEGSGEDAGEEEDAEGSGEDAGEEEEDAERSGKDAGGAEEDAEGSGEDAGGAEEDAEGSGEDAGGEEDAAEGSDEDAGE</sequence>
<dbReference type="GO" id="GO:0006325">
    <property type="term" value="P:chromatin organization"/>
    <property type="evidence" value="ECO:0007669"/>
    <property type="project" value="UniProtKB-KW"/>
</dbReference>
<dbReference type="Gene3D" id="1.10.10.60">
    <property type="entry name" value="Homeodomain-like"/>
    <property type="match status" value="1"/>
</dbReference>
<proteinExistence type="predicted"/>
<dbReference type="Proteomes" id="UP000228380">
    <property type="component" value="Chromosome 10"/>
</dbReference>
<dbReference type="InterPro" id="IPR044198">
    <property type="entry name" value="DEK"/>
</dbReference>
<evidence type="ECO:0000256" key="4">
    <source>
        <dbReference type="ARBA" id="ARBA00023242"/>
    </source>
</evidence>
<dbReference type="AlphaFoldDB" id="A0A8B9AU61"/>
<dbReference type="GO" id="GO:0042393">
    <property type="term" value="F:histone binding"/>
    <property type="evidence" value="ECO:0007669"/>
    <property type="project" value="TreeGrafter"/>
</dbReference>
<dbReference type="GO" id="GO:0005634">
    <property type="term" value="C:nucleus"/>
    <property type="evidence" value="ECO:0007669"/>
    <property type="project" value="UniProtKB-SubCell"/>
</dbReference>
<comment type="subcellular location">
    <subcellularLocation>
        <location evidence="1">Nucleus</location>
    </subcellularLocation>
</comment>
<dbReference type="SUPFAM" id="SSF109715">
    <property type="entry name" value="DEK C-terminal domain"/>
    <property type="match status" value="1"/>
</dbReference>
<dbReference type="PROSITE" id="PS51998">
    <property type="entry name" value="DEK_C"/>
    <property type="match status" value="1"/>
</dbReference>